<dbReference type="Pfam" id="PF09990">
    <property type="entry name" value="DUF2231"/>
    <property type="match status" value="1"/>
</dbReference>
<feature type="transmembrane region" description="Helical" evidence="1">
    <location>
        <begin position="86"/>
        <end position="104"/>
    </location>
</feature>
<comment type="caution">
    <text evidence="3">The sequence shown here is derived from an EMBL/GenBank/DDBJ whole genome shotgun (WGS) entry which is preliminary data.</text>
</comment>
<dbReference type="eggNOG" id="ENOG5032TXC">
    <property type="taxonomic scope" value="Bacteria"/>
</dbReference>
<dbReference type="Proteomes" id="UP000010988">
    <property type="component" value="Unassembled WGS sequence"/>
</dbReference>
<evidence type="ECO:0000313" key="4">
    <source>
        <dbReference type="Proteomes" id="UP000010988"/>
    </source>
</evidence>
<organism evidence="3 4">
    <name type="scientific">Gordonia aichiensis NBRC 108223</name>
    <dbReference type="NCBI Taxonomy" id="1220583"/>
    <lineage>
        <taxon>Bacteria</taxon>
        <taxon>Bacillati</taxon>
        <taxon>Actinomycetota</taxon>
        <taxon>Actinomycetes</taxon>
        <taxon>Mycobacteriales</taxon>
        <taxon>Gordoniaceae</taxon>
        <taxon>Gordonia</taxon>
    </lineage>
</organism>
<feature type="transmembrane region" description="Helical" evidence="1">
    <location>
        <begin position="41"/>
        <end position="66"/>
    </location>
</feature>
<evidence type="ECO:0000313" key="3">
    <source>
        <dbReference type="EMBL" id="GAC50033.1"/>
    </source>
</evidence>
<reference evidence="3 4" key="1">
    <citation type="submission" date="2012-12" db="EMBL/GenBank/DDBJ databases">
        <title>Whole genome shotgun sequence of Gordonia aichiensis NBRC 108223.</title>
        <authorList>
            <person name="Isaki-Nakamura S."/>
            <person name="Hosoyama A."/>
            <person name="Tsuchikane K."/>
            <person name="Ando Y."/>
            <person name="Baba S."/>
            <person name="Ohji S."/>
            <person name="Hamada M."/>
            <person name="Tamura T."/>
            <person name="Yamazoe A."/>
            <person name="Yamazaki S."/>
            <person name="Fujita N."/>
        </authorList>
    </citation>
    <scope>NUCLEOTIDE SEQUENCE [LARGE SCALE GENOMIC DNA]</scope>
    <source>
        <strain evidence="3 4">NBRC 108223</strain>
    </source>
</reference>
<dbReference type="InterPro" id="IPR019251">
    <property type="entry name" value="DUF2231_TM"/>
</dbReference>
<name>L7KQR5_9ACTN</name>
<gene>
    <name evidence="3" type="ORF">GOACH_19_00370</name>
</gene>
<accession>L7KQR5</accession>
<evidence type="ECO:0000259" key="2">
    <source>
        <dbReference type="Pfam" id="PF09990"/>
    </source>
</evidence>
<feature type="transmembrane region" description="Helical" evidence="1">
    <location>
        <begin position="125"/>
        <end position="147"/>
    </location>
</feature>
<dbReference type="EMBL" id="BANR01000019">
    <property type="protein sequence ID" value="GAC50033.1"/>
    <property type="molecule type" value="Genomic_DNA"/>
</dbReference>
<feature type="domain" description="DUF2231" evidence="2">
    <location>
        <begin position="6"/>
        <end position="155"/>
    </location>
</feature>
<protein>
    <recommendedName>
        <fullName evidence="2">DUF2231 domain-containing protein</fullName>
    </recommendedName>
</protein>
<keyword evidence="1" id="KW-0812">Transmembrane</keyword>
<keyword evidence="1" id="KW-0472">Membrane</keyword>
<keyword evidence="4" id="KW-1185">Reference proteome</keyword>
<keyword evidence="1" id="KW-1133">Transmembrane helix</keyword>
<feature type="transmembrane region" description="Helical" evidence="1">
    <location>
        <begin position="12"/>
        <end position="34"/>
    </location>
</feature>
<dbReference type="STRING" id="1220583.GOACH_19_00370"/>
<proteinExistence type="predicted"/>
<sequence>MNTITGLPAHPLLVHLAVVVIPLTGLLAVLTATWPAGRRRLGVITPLVALVAVVVTPLTASAGEALEKQVPRTGLLHKHTEIGGQMNYWVAALFVVVVLFWAAHDDRLLARVSFALSSRTLRWSRMALAAGCVVVGVGAVIVVVLVGDSGARAVWLG</sequence>
<evidence type="ECO:0000256" key="1">
    <source>
        <dbReference type="SAM" id="Phobius"/>
    </source>
</evidence>
<dbReference type="RefSeq" id="WP_005177214.1">
    <property type="nucleotide sequence ID" value="NZ_BANR01000019.1"/>
</dbReference>
<dbReference type="AlphaFoldDB" id="L7KQR5"/>